<evidence type="ECO:0000256" key="1">
    <source>
        <dbReference type="SAM" id="MobiDB-lite"/>
    </source>
</evidence>
<name>A0A6A6E446_9PEZI</name>
<dbReference type="OrthoDB" id="5286367at2759"/>
<organism evidence="2 3">
    <name type="scientific">Zopfia rhizophila CBS 207.26</name>
    <dbReference type="NCBI Taxonomy" id="1314779"/>
    <lineage>
        <taxon>Eukaryota</taxon>
        <taxon>Fungi</taxon>
        <taxon>Dikarya</taxon>
        <taxon>Ascomycota</taxon>
        <taxon>Pezizomycotina</taxon>
        <taxon>Dothideomycetes</taxon>
        <taxon>Dothideomycetes incertae sedis</taxon>
        <taxon>Zopfiaceae</taxon>
        <taxon>Zopfia</taxon>
    </lineage>
</organism>
<gene>
    <name evidence="2" type="ORF">K469DRAFT_688090</name>
</gene>
<evidence type="ECO:0000313" key="3">
    <source>
        <dbReference type="Proteomes" id="UP000800200"/>
    </source>
</evidence>
<reference evidence="2" key="1">
    <citation type="journal article" date="2020" name="Stud. Mycol.">
        <title>101 Dothideomycetes genomes: a test case for predicting lifestyles and emergence of pathogens.</title>
        <authorList>
            <person name="Haridas S."/>
            <person name="Albert R."/>
            <person name="Binder M."/>
            <person name="Bloem J."/>
            <person name="Labutti K."/>
            <person name="Salamov A."/>
            <person name="Andreopoulos B."/>
            <person name="Baker S."/>
            <person name="Barry K."/>
            <person name="Bills G."/>
            <person name="Bluhm B."/>
            <person name="Cannon C."/>
            <person name="Castanera R."/>
            <person name="Culley D."/>
            <person name="Daum C."/>
            <person name="Ezra D."/>
            <person name="Gonzalez J."/>
            <person name="Henrissat B."/>
            <person name="Kuo A."/>
            <person name="Liang C."/>
            <person name="Lipzen A."/>
            <person name="Lutzoni F."/>
            <person name="Magnuson J."/>
            <person name="Mondo S."/>
            <person name="Nolan M."/>
            <person name="Ohm R."/>
            <person name="Pangilinan J."/>
            <person name="Park H.-J."/>
            <person name="Ramirez L."/>
            <person name="Alfaro M."/>
            <person name="Sun H."/>
            <person name="Tritt A."/>
            <person name="Yoshinaga Y."/>
            <person name="Zwiers L.-H."/>
            <person name="Turgeon B."/>
            <person name="Goodwin S."/>
            <person name="Spatafora J."/>
            <person name="Crous P."/>
            <person name="Grigoriev I."/>
        </authorList>
    </citation>
    <scope>NUCLEOTIDE SEQUENCE</scope>
    <source>
        <strain evidence="2">CBS 207.26</strain>
    </source>
</reference>
<proteinExistence type="predicted"/>
<dbReference type="EMBL" id="ML994634">
    <property type="protein sequence ID" value="KAF2185288.1"/>
    <property type="molecule type" value="Genomic_DNA"/>
</dbReference>
<feature type="region of interest" description="Disordered" evidence="1">
    <location>
        <begin position="106"/>
        <end position="128"/>
    </location>
</feature>
<evidence type="ECO:0000313" key="2">
    <source>
        <dbReference type="EMBL" id="KAF2185288.1"/>
    </source>
</evidence>
<keyword evidence="3" id="KW-1185">Reference proteome</keyword>
<accession>A0A6A6E446</accession>
<protein>
    <submittedName>
        <fullName evidence="2">Uncharacterized protein</fullName>
    </submittedName>
</protein>
<dbReference type="AlphaFoldDB" id="A0A6A6E446"/>
<sequence>MSDLQATVEDPTVYQDMGTSLLVKPDGSNKAVAMIEQLAPERKSDLGSGEVNTEGRVTKYLPYEIKQSSPYELFGEVYNQLDSFISDTEETENITRRVEAEIRCGKTARERTEQGDKQEKAKKKGNET</sequence>
<dbReference type="Proteomes" id="UP000800200">
    <property type="component" value="Unassembled WGS sequence"/>
</dbReference>